<protein>
    <submittedName>
        <fullName evidence="1">Uncharacterized protein</fullName>
    </submittedName>
</protein>
<gene>
    <name evidence="1" type="ORF">LTR24_003335</name>
</gene>
<keyword evidence="2" id="KW-1185">Reference proteome</keyword>
<name>A0ABR0KG64_9EURO</name>
<evidence type="ECO:0000313" key="2">
    <source>
        <dbReference type="Proteomes" id="UP001345013"/>
    </source>
</evidence>
<proteinExistence type="predicted"/>
<sequence>MPVTPKKQCTQNDMQVMIDELKYAASDAAKKEVKARYNGLFCKTNMKILSKKWHLIFGTREGEELEVPEDLLNTLVGPDWKKRQANLYRRLAIDILDENGVHVDLSDVRTELALSKFNILQSFLHPLG</sequence>
<organism evidence="1 2">
    <name type="scientific">Lithohypha guttulata</name>
    <dbReference type="NCBI Taxonomy" id="1690604"/>
    <lineage>
        <taxon>Eukaryota</taxon>
        <taxon>Fungi</taxon>
        <taxon>Dikarya</taxon>
        <taxon>Ascomycota</taxon>
        <taxon>Pezizomycotina</taxon>
        <taxon>Eurotiomycetes</taxon>
        <taxon>Chaetothyriomycetidae</taxon>
        <taxon>Chaetothyriales</taxon>
        <taxon>Trichomeriaceae</taxon>
        <taxon>Lithohypha</taxon>
    </lineage>
</organism>
<reference evidence="1 2" key="1">
    <citation type="submission" date="2023-08" db="EMBL/GenBank/DDBJ databases">
        <title>Black Yeasts Isolated from many extreme environments.</title>
        <authorList>
            <person name="Coleine C."/>
            <person name="Stajich J.E."/>
            <person name="Selbmann L."/>
        </authorList>
    </citation>
    <scope>NUCLEOTIDE SEQUENCE [LARGE SCALE GENOMIC DNA]</scope>
    <source>
        <strain evidence="1 2">CCFEE 5885</strain>
    </source>
</reference>
<comment type="caution">
    <text evidence="1">The sequence shown here is derived from an EMBL/GenBank/DDBJ whole genome shotgun (WGS) entry which is preliminary data.</text>
</comment>
<evidence type="ECO:0000313" key="1">
    <source>
        <dbReference type="EMBL" id="KAK5094887.1"/>
    </source>
</evidence>
<accession>A0ABR0KG64</accession>
<dbReference type="Proteomes" id="UP001345013">
    <property type="component" value="Unassembled WGS sequence"/>
</dbReference>
<dbReference type="EMBL" id="JAVRRG010000031">
    <property type="protein sequence ID" value="KAK5094887.1"/>
    <property type="molecule type" value="Genomic_DNA"/>
</dbReference>